<proteinExistence type="predicted"/>
<dbReference type="Proteomes" id="UP000680865">
    <property type="component" value="Unassembled WGS sequence"/>
</dbReference>
<evidence type="ECO:0000313" key="3">
    <source>
        <dbReference type="Proteomes" id="UP000680865"/>
    </source>
</evidence>
<dbReference type="InterPro" id="IPR000835">
    <property type="entry name" value="HTH_MarR-typ"/>
</dbReference>
<comment type="caution">
    <text evidence="2">The sequence shown here is derived from an EMBL/GenBank/DDBJ whole genome shotgun (WGS) entry which is preliminary data.</text>
</comment>
<dbReference type="Gene3D" id="1.10.10.10">
    <property type="entry name" value="Winged helix-like DNA-binding domain superfamily/Winged helix DNA-binding domain"/>
    <property type="match status" value="1"/>
</dbReference>
<gene>
    <name evidence="2" type="ORF">Aco04nite_20010</name>
</gene>
<dbReference type="GO" id="GO:0003700">
    <property type="term" value="F:DNA-binding transcription factor activity"/>
    <property type="evidence" value="ECO:0007669"/>
    <property type="project" value="InterPro"/>
</dbReference>
<dbReference type="PANTHER" id="PTHR33164">
    <property type="entry name" value="TRANSCRIPTIONAL REGULATOR, MARR FAMILY"/>
    <property type="match status" value="1"/>
</dbReference>
<accession>A0A919SG44</accession>
<keyword evidence="3" id="KW-1185">Reference proteome</keyword>
<evidence type="ECO:0000259" key="1">
    <source>
        <dbReference type="PROSITE" id="PS50995"/>
    </source>
</evidence>
<evidence type="ECO:0000313" key="2">
    <source>
        <dbReference type="EMBL" id="GIM70388.1"/>
    </source>
</evidence>
<dbReference type="SMART" id="SM00347">
    <property type="entry name" value="HTH_MARR"/>
    <property type="match status" value="1"/>
</dbReference>
<dbReference type="PROSITE" id="PS50995">
    <property type="entry name" value="HTH_MARR_2"/>
    <property type="match status" value="1"/>
</dbReference>
<dbReference type="GO" id="GO:0006950">
    <property type="term" value="P:response to stress"/>
    <property type="evidence" value="ECO:0007669"/>
    <property type="project" value="TreeGrafter"/>
</dbReference>
<dbReference type="AlphaFoldDB" id="A0A919SG44"/>
<feature type="domain" description="HTH marR-type" evidence="1">
    <location>
        <begin position="1"/>
        <end position="137"/>
    </location>
</feature>
<dbReference type="GO" id="GO:0003677">
    <property type="term" value="F:DNA binding"/>
    <property type="evidence" value="ECO:0007669"/>
    <property type="project" value="UniProtKB-KW"/>
</dbReference>
<dbReference type="InterPro" id="IPR039422">
    <property type="entry name" value="MarR/SlyA-like"/>
</dbReference>
<dbReference type="SUPFAM" id="SSF46785">
    <property type="entry name" value="Winged helix' DNA-binding domain"/>
    <property type="match status" value="1"/>
</dbReference>
<dbReference type="InterPro" id="IPR036388">
    <property type="entry name" value="WH-like_DNA-bd_sf"/>
</dbReference>
<organism evidence="2 3">
    <name type="scientific">Winogradskya consettensis</name>
    <dbReference type="NCBI Taxonomy" id="113560"/>
    <lineage>
        <taxon>Bacteria</taxon>
        <taxon>Bacillati</taxon>
        <taxon>Actinomycetota</taxon>
        <taxon>Actinomycetes</taxon>
        <taxon>Micromonosporales</taxon>
        <taxon>Micromonosporaceae</taxon>
        <taxon>Winogradskya</taxon>
    </lineage>
</organism>
<protein>
    <submittedName>
        <fullName evidence="2">DNA-binding protein</fullName>
    </submittedName>
</protein>
<name>A0A919SG44_9ACTN</name>
<dbReference type="EMBL" id="BOQP01000008">
    <property type="protein sequence ID" value="GIM70388.1"/>
    <property type="molecule type" value="Genomic_DNA"/>
</dbReference>
<keyword evidence="2" id="KW-0238">DNA-binding</keyword>
<dbReference type="RefSeq" id="WP_212996902.1">
    <property type="nucleotide sequence ID" value="NZ_BAAATW010000003.1"/>
</dbReference>
<dbReference type="PANTHER" id="PTHR33164:SF99">
    <property type="entry name" value="MARR FAMILY REGULATORY PROTEIN"/>
    <property type="match status" value="1"/>
</dbReference>
<dbReference type="Pfam" id="PF12802">
    <property type="entry name" value="MarR_2"/>
    <property type="match status" value="1"/>
</dbReference>
<dbReference type="InterPro" id="IPR036390">
    <property type="entry name" value="WH_DNA-bd_sf"/>
</dbReference>
<reference evidence="2" key="1">
    <citation type="submission" date="2021-03" db="EMBL/GenBank/DDBJ databases">
        <title>Whole genome shotgun sequence of Actinoplanes consettensis NBRC 14913.</title>
        <authorList>
            <person name="Komaki H."/>
            <person name="Tamura T."/>
        </authorList>
    </citation>
    <scope>NUCLEOTIDE SEQUENCE</scope>
    <source>
        <strain evidence="2">NBRC 14913</strain>
    </source>
</reference>
<sequence length="144" mass="16052">MDHPDLEPAVRANHELFMRTSDRIAEPLAAHGLTHATAQALWAIDPDEKPPSMKVMAERLFCNAPNLTFVAGQLADQGLVERAVDPADRRSRVLMLTERGRRVRAEVIRVTFEQTPFAQLNPEELAAVAGLLRKALSRNHSRTP</sequence>